<evidence type="ECO:0000256" key="3">
    <source>
        <dbReference type="ARBA" id="ARBA00022448"/>
    </source>
</evidence>
<organism evidence="10 11">
    <name type="scientific">Blastococcus tunisiensis</name>
    <dbReference type="NCBI Taxonomy" id="1798228"/>
    <lineage>
        <taxon>Bacteria</taxon>
        <taxon>Bacillati</taxon>
        <taxon>Actinomycetota</taxon>
        <taxon>Actinomycetes</taxon>
        <taxon>Geodermatophilales</taxon>
        <taxon>Geodermatophilaceae</taxon>
        <taxon>Blastococcus</taxon>
    </lineage>
</organism>
<dbReference type="OrthoDB" id="9784366at2"/>
<name>A0A1I2GKE2_9ACTN</name>
<dbReference type="GO" id="GO:0005886">
    <property type="term" value="C:plasma membrane"/>
    <property type="evidence" value="ECO:0007669"/>
    <property type="project" value="UniProtKB-SubCell"/>
</dbReference>
<feature type="transmembrane region" description="Helical" evidence="9">
    <location>
        <begin position="163"/>
        <end position="182"/>
    </location>
</feature>
<dbReference type="Proteomes" id="UP000198589">
    <property type="component" value="Unassembled WGS sequence"/>
</dbReference>
<dbReference type="EMBL" id="FOND01000009">
    <property type="protein sequence ID" value="SFF17297.1"/>
    <property type="molecule type" value="Genomic_DNA"/>
</dbReference>
<dbReference type="AlphaFoldDB" id="A0A1I2GKE2"/>
<feature type="transmembrane region" description="Helical" evidence="9">
    <location>
        <begin position="21"/>
        <end position="38"/>
    </location>
</feature>
<keyword evidence="4" id="KW-1003">Cell membrane</keyword>
<comment type="subcellular location">
    <subcellularLocation>
        <location evidence="1">Cell membrane</location>
        <topology evidence="1">Multi-pass membrane protein</topology>
    </subcellularLocation>
</comment>
<evidence type="ECO:0000256" key="5">
    <source>
        <dbReference type="ARBA" id="ARBA00022692"/>
    </source>
</evidence>
<dbReference type="PANTHER" id="PTHR21716:SF53">
    <property type="entry name" value="PERMEASE PERM-RELATED"/>
    <property type="match status" value="1"/>
</dbReference>
<keyword evidence="11" id="KW-1185">Reference proteome</keyword>
<evidence type="ECO:0000256" key="2">
    <source>
        <dbReference type="ARBA" id="ARBA00009773"/>
    </source>
</evidence>
<evidence type="ECO:0000256" key="9">
    <source>
        <dbReference type="SAM" id="Phobius"/>
    </source>
</evidence>
<keyword evidence="6 9" id="KW-1133">Transmembrane helix</keyword>
<dbReference type="InterPro" id="IPR002549">
    <property type="entry name" value="AI-2E-like"/>
</dbReference>
<proteinExistence type="inferred from homology"/>
<dbReference type="RefSeq" id="WP_092199379.1">
    <property type="nucleotide sequence ID" value="NZ_FOND01000009.1"/>
</dbReference>
<evidence type="ECO:0000313" key="10">
    <source>
        <dbReference type="EMBL" id="SFF17297.1"/>
    </source>
</evidence>
<feature type="transmembrane region" description="Helical" evidence="9">
    <location>
        <begin position="44"/>
        <end position="65"/>
    </location>
</feature>
<evidence type="ECO:0000256" key="1">
    <source>
        <dbReference type="ARBA" id="ARBA00004651"/>
    </source>
</evidence>
<feature type="transmembrane region" description="Helical" evidence="9">
    <location>
        <begin position="248"/>
        <end position="273"/>
    </location>
</feature>
<comment type="similarity">
    <text evidence="2">Belongs to the autoinducer-2 exporter (AI-2E) (TC 2.A.86) family.</text>
</comment>
<keyword evidence="3" id="KW-0813">Transport</keyword>
<feature type="region of interest" description="Disordered" evidence="8">
    <location>
        <begin position="355"/>
        <end position="401"/>
    </location>
</feature>
<sequence length="401" mass="41276">MDGPAEPGGRDALLLRTGRRAWAVLGVVGVLVLVYLVGREVSVVATPLAIALFPAAVLWPLAAWLKGRGLPATLVALFLVLSLFGLVALVLWFIVPRFADELPTLADSVEQAISDLSEFVADTPFAFPFDVGDGGLADLADEAFQAMGQGTDVVGQGLQVARTLTDVATATVLFVIALFFYLRDGERIWAAVSGLLPDTAGRHVRRVSGQLFWTLGAYFRGQMVVALADAVFIGIGLAILGVPLVLPLALLIFFGGFFPIVGAFVSGLVAVLVALADQGLTTALIALLVVVVVQQAEGNLLEPLILSPVLRLHPFVIILAVTVGAVTYGVLGAFLAVPLTACAGRIIDYARGRPPAAGPAADGKDGWGGAASPDGATDGAGQGARDGRPGGSTSADADLPG</sequence>
<gene>
    <name evidence="10" type="ORF">SAMN05216574_109206</name>
</gene>
<feature type="transmembrane region" description="Helical" evidence="9">
    <location>
        <begin position="223"/>
        <end position="242"/>
    </location>
</feature>
<dbReference type="GO" id="GO:0055085">
    <property type="term" value="P:transmembrane transport"/>
    <property type="evidence" value="ECO:0007669"/>
    <property type="project" value="TreeGrafter"/>
</dbReference>
<evidence type="ECO:0000256" key="4">
    <source>
        <dbReference type="ARBA" id="ARBA00022475"/>
    </source>
</evidence>
<dbReference type="STRING" id="1798228.SAMN05216574_109206"/>
<accession>A0A1I2GKE2</accession>
<evidence type="ECO:0000313" key="11">
    <source>
        <dbReference type="Proteomes" id="UP000198589"/>
    </source>
</evidence>
<protein>
    <submittedName>
        <fullName evidence="10">Predicted PurR-regulated permease PerM</fullName>
    </submittedName>
</protein>
<feature type="transmembrane region" description="Helical" evidence="9">
    <location>
        <begin position="72"/>
        <end position="95"/>
    </location>
</feature>
<evidence type="ECO:0000256" key="8">
    <source>
        <dbReference type="SAM" id="MobiDB-lite"/>
    </source>
</evidence>
<dbReference type="Pfam" id="PF01594">
    <property type="entry name" value="AI-2E_transport"/>
    <property type="match status" value="1"/>
</dbReference>
<evidence type="ECO:0000256" key="7">
    <source>
        <dbReference type="ARBA" id="ARBA00023136"/>
    </source>
</evidence>
<feature type="transmembrane region" description="Helical" evidence="9">
    <location>
        <begin position="280"/>
        <end position="296"/>
    </location>
</feature>
<feature type="transmembrane region" description="Helical" evidence="9">
    <location>
        <begin position="316"/>
        <end position="343"/>
    </location>
</feature>
<evidence type="ECO:0000256" key="6">
    <source>
        <dbReference type="ARBA" id="ARBA00022989"/>
    </source>
</evidence>
<dbReference type="PANTHER" id="PTHR21716">
    <property type="entry name" value="TRANSMEMBRANE PROTEIN"/>
    <property type="match status" value="1"/>
</dbReference>
<reference evidence="11" key="1">
    <citation type="submission" date="2016-10" db="EMBL/GenBank/DDBJ databases">
        <authorList>
            <person name="Varghese N."/>
            <person name="Submissions S."/>
        </authorList>
    </citation>
    <scope>NUCLEOTIDE SEQUENCE [LARGE SCALE GENOMIC DNA]</scope>
    <source>
        <strain evidence="11">DSM 46838</strain>
    </source>
</reference>
<keyword evidence="7 9" id="KW-0472">Membrane</keyword>
<keyword evidence="5 9" id="KW-0812">Transmembrane</keyword>